<evidence type="ECO:0000313" key="8">
    <source>
        <dbReference type="EMBL" id="SFE96418.1"/>
    </source>
</evidence>
<dbReference type="Proteomes" id="UP000181942">
    <property type="component" value="Unassembled WGS sequence"/>
</dbReference>
<evidence type="ECO:0000259" key="7">
    <source>
        <dbReference type="PROSITE" id="PS51935"/>
    </source>
</evidence>
<keyword evidence="4" id="KW-0788">Thiol protease</keyword>
<dbReference type="InterPro" id="IPR051794">
    <property type="entry name" value="PG_Endopeptidase_C40"/>
</dbReference>
<dbReference type="PROSITE" id="PS51257">
    <property type="entry name" value="PROKAR_LIPOPROTEIN"/>
    <property type="match status" value="1"/>
</dbReference>
<feature type="coiled-coil region" evidence="5">
    <location>
        <begin position="186"/>
        <end position="220"/>
    </location>
</feature>
<gene>
    <name evidence="8" type="ORF">SAMN02787118_10393</name>
</gene>
<evidence type="ECO:0000256" key="5">
    <source>
        <dbReference type="SAM" id="Coils"/>
    </source>
</evidence>
<keyword evidence="3" id="KW-0378">Hydrolase</keyword>
<dbReference type="PANTHER" id="PTHR47359:SF3">
    <property type="entry name" value="NLP_P60 DOMAIN-CONTAINING PROTEIN-RELATED"/>
    <property type="match status" value="1"/>
</dbReference>
<evidence type="ECO:0000256" key="2">
    <source>
        <dbReference type="ARBA" id="ARBA00022670"/>
    </source>
</evidence>
<dbReference type="PROSITE" id="PS51935">
    <property type="entry name" value="NLPC_P60"/>
    <property type="match status" value="1"/>
</dbReference>
<keyword evidence="6" id="KW-0732">Signal</keyword>
<keyword evidence="2" id="KW-0645">Protease</keyword>
<evidence type="ECO:0000256" key="6">
    <source>
        <dbReference type="SAM" id="SignalP"/>
    </source>
</evidence>
<feature type="chain" id="PRO_5010325761" evidence="6">
    <location>
        <begin position="31"/>
        <end position="360"/>
    </location>
</feature>
<comment type="similarity">
    <text evidence="1">Belongs to the peptidase C40 family.</text>
</comment>
<evidence type="ECO:0000313" key="9">
    <source>
        <dbReference type="Proteomes" id="UP000181942"/>
    </source>
</evidence>
<dbReference type="SUPFAM" id="SSF54001">
    <property type="entry name" value="Cysteine proteinases"/>
    <property type="match status" value="1"/>
</dbReference>
<dbReference type="AlphaFoldDB" id="A0A1I2EVD0"/>
<organism evidence="8 9">
    <name type="scientific">Streptomyces mirabilis</name>
    <dbReference type="NCBI Taxonomy" id="68239"/>
    <lineage>
        <taxon>Bacteria</taxon>
        <taxon>Bacillati</taxon>
        <taxon>Actinomycetota</taxon>
        <taxon>Actinomycetes</taxon>
        <taxon>Kitasatosporales</taxon>
        <taxon>Streptomycetaceae</taxon>
        <taxon>Streptomyces</taxon>
    </lineage>
</organism>
<dbReference type="InterPro" id="IPR038765">
    <property type="entry name" value="Papain-like_cys_pep_sf"/>
</dbReference>
<proteinExistence type="inferred from homology"/>
<dbReference type="EMBL" id="FONR01000003">
    <property type="protein sequence ID" value="SFE96418.1"/>
    <property type="molecule type" value="Genomic_DNA"/>
</dbReference>
<sequence length="360" mass="38475">MGSGKRSLTTAAMVLACACAVLSAPGVAYASPTPAPTRTPTPTPTTSSAGKDLEAIRKKLDALYHDAAVATDAYNAAEEQAKQQSAEIVDLARVIVKGQDKLDELKDRAGAAARAQYRGGGLPPEMRLWLSDNPQQYLDGAGRVLQGEHATTGLLAEMTRTQQDLQQYAKDASAQWQKLEANRQAKATAQKEIKKQIAAAEKLESQLEKKEKERLAKLEEEAAYKAQTAWLSSGVLAEISGKASERGKKAVKFATDQIGKPYEWGAEGPGSYDCSGLTSQAWAAAGHGIPRTSQEQWKQLPHVDVKDMRPGDLIIYFDDASHVAMYIGDGAIVHAPRPGRTVTIAGAGSMPILGVVRPDA</sequence>
<dbReference type="Pfam" id="PF00877">
    <property type="entry name" value="NLPC_P60"/>
    <property type="match status" value="1"/>
</dbReference>
<dbReference type="GO" id="GO:0006508">
    <property type="term" value="P:proteolysis"/>
    <property type="evidence" value="ECO:0007669"/>
    <property type="project" value="UniProtKB-KW"/>
</dbReference>
<dbReference type="STRING" id="68239.GCA_000745715_07636"/>
<evidence type="ECO:0000256" key="1">
    <source>
        <dbReference type="ARBA" id="ARBA00007074"/>
    </source>
</evidence>
<evidence type="ECO:0000256" key="4">
    <source>
        <dbReference type="ARBA" id="ARBA00022807"/>
    </source>
</evidence>
<feature type="coiled-coil region" evidence="5">
    <location>
        <begin position="67"/>
        <end position="94"/>
    </location>
</feature>
<evidence type="ECO:0000256" key="3">
    <source>
        <dbReference type="ARBA" id="ARBA00022801"/>
    </source>
</evidence>
<dbReference type="RefSeq" id="WP_075026972.1">
    <property type="nucleotide sequence ID" value="NZ_FONR01000003.1"/>
</dbReference>
<accession>A0A1I2EVD0</accession>
<name>A0A1I2EVD0_9ACTN</name>
<keyword evidence="5" id="KW-0175">Coiled coil</keyword>
<reference evidence="8 9" key="1">
    <citation type="submission" date="2016-10" db="EMBL/GenBank/DDBJ databases">
        <authorList>
            <person name="de Groot N.N."/>
        </authorList>
    </citation>
    <scope>NUCLEOTIDE SEQUENCE [LARGE SCALE GENOMIC DNA]</scope>
    <source>
        <strain evidence="8 9">OK461</strain>
    </source>
</reference>
<dbReference type="GO" id="GO:0008234">
    <property type="term" value="F:cysteine-type peptidase activity"/>
    <property type="evidence" value="ECO:0007669"/>
    <property type="project" value="UniProtKB-KW"/>
</dbReference>
<protein>
    <submittedName>
        <fullName evidence="8">NlpC/P60 family protein</fullName>
    </submittedName>
</protein>
<dbReference type="Gene3D" id="3.90.1720.10">
    <property type="entry name" value="endopeptidase domain like (from Nostoc punctiforme)"/>
    <property type="match status" value="1"/>
</dbReference>
<feature type="signal peptide" evidence="6">
    <location>
        <begin position="1"/>
        <end position="30"/>
    </location>
</feature>
<feature type="domain" description="NlpC/P60" evidence="7">
    <location>
        <begin position="244"/>
        <end position="360"/>
    </location>
</feature>
<dbReference type="PANTHER" id="PTHR47359">
    <property type="entry name" value="PEPTIDOGLYCAN DL-ENDOPEPTIDASE CWLO"/>
    <property type="match status" value="1"/>
</dbReference>
<dbReference type="OrthoDB" id="5177647at2"/>
<dbReference type="InterPro" id="IPR000064">
    <property type="entry name" value="NLP_P60_dom"/>
</dbReference>